<evidence type="ECO:0000313" key="2">
    <source>
        <dbReference type="Proteomes" id="UP000054359"/>
    </source>
</evidence>
<gene>
    <name evidence="1" type="ORF">X975_16940</name>
</gene>
<keyword evidence="2" id="KW-1185">Reference proteome</keyword>
<sequence>MESSNGNVSNGIFCISVSSLSEDEILGPVAITRLYSSNRFCNSLSLFFTCM</sequence>
<dbReference type="Proteomes" id="UP000054359">
    <property type="component" value="Unassembled WGS sequence"/>
</dbReference>
<feature type="non-terminal residue" evidence="1">
    <location>
        <position position="51"/>
    </location>
</feature>
<proteinExistence type="predicted"/>
<reference evidence="1 2" key="1">
    <citation type="submission" date="2013-11" db="EMBL/GenBank/DDBJ databases">
        <title>Genome sequencing of Stegodyphus mimosarum.</title>
        <authorList>
            <person name="Bechsgaard J."/>
        </authorList>
    </citation>
    <scope>NUCLEOTIDE SEQUENCE [LARGE SCALE GENOMIC DNA]</scope>
</reference>
<evidence type="ECO:0000313" key="1">
    <source>
        <dbReference type="EMBL" id="KFM58508.1"/>
    </source>
</evidence>
<name>A0A087T069_STEMI</name>
<dbReference type="EMBL" id="KK112768">
    <property type="protein sequence ID" value="KFM58508.1"/>
    <property type="molecule type" value="Genomic_DNA"/>
</dbReference>
<organism evidence="1 2">
    <name type="scientific">Stegodyphus mimosarum</name>
    <name type="common">African social velvet spider</name>
    <dbReference type="NCBI Taxonomy" id="407821"/>
    <lineage>
        <taxon>Eukaryota</taxon>
        <taxon>Metazoa</taxon>
        <taxon>Ecdysozoa</taxon>
        <taxon>Arthropoda</taxon>
        <taxon>Chelicerata</taxon>
        <taxon>Arachnida</taxon>
        <taxon>Araneae</taxon>
        <taxon>Araneomorphae</taxon>
        <taxon>Entelegynae</taxon>
        <taxon>Eresoidea</taxon>
        <taxon>Eresidae</taxon>
        <taxon>Stegodyphus</taxon>
    </lineage>
</organism>
<dbReference type="AlphaFoldDB" id="A0A087T069"/>
<protein>
    <submittedName>
        <fullName evidence="1">Uncharacterized protein</fullName>
    </submittedName>
</protein>
<accession>A0A087T069</accession>